<dbReference type="Proteomes" id="UP000017938">
    <property type="component" value="Unassembled WGS sequence"/>
</dbReference>
<dbReference type="PANTHER" id="PTHR38429">
    <property type="entry name" value="SEPTATION PROTEIN SPOVG-RELATED"/>
    <property type="match status" value="1"/>
</dbReference>
<accession>R6U5X4</accession>
<keyword evidence="3" id="KW-0131">Cell cycle</keyword>
<dbReference type="SUPFAM" id="SSF160537">
    <property type="entry name" value="SpoVG-like"/>
    <property type="match status" value="1"/>
</dbReference>
<keyword evidence="1" id="KW-0132">Cell division</keyword>
<gene>
    <name evidence="5" type="ORF">BN580_00447</name>
</gene>
<comment type="caution">
    <text evidence="5">The sequence shown here is derived from an EMBL/GenBank/DDBJ whole genome shotgun (WGS) entry which is preliminary data.</text>
</comment>
<organism evidence="5 6">
    <name type="scientific">Candidatus Colimorpha enterica</name>
    <dbReference type="NCBI Taxonomy" id="3083063"/>
    <lineage>
        <taxon>Bacteria</taxon>
        <taxon>Pseudomonadati</taxon>
        <taxon>Bacteroidota</taxon>
        <taxon>Bacteroidia</taxon>
        <taxon>Bacteroidales</taxon>
        <taxon>Candidatus Colimorpha</taxon>
    </lineage>
</organism>
<dbReference type="InterPro" id="IPR007170">
    <property type="entry name" value="SpoVG"/>
</dbReference>
<evidence type="ECO:0000256" key="3">
    <source>
        <dbReference type="ARBA" id="ARBA00023306"/>
    </source>
</evidence>
<evidence type="ECO:0000313" key="5">
    <source>
        <dbReference type="EMBL" id="CDC77459.1"/>
    </source>
</evidence>
<evidence type="ECO:0000256" key="1">
    <source>
        <dbReference type="ARBA" id="ARBA00022618"/>
    </source>
</evidence>
<dbReference type="InterPro" id="IPR036751">
    <property type="entry name" value="SpoVG_sf"/>
</dbReference>
<sequence length="105" mass="11329">MTFTARIVKKDVSPTIKAIVDVTADGSLAIHGLKLIEGKNGLFLSMPADKWKDTSTGETKHIDIVHPTNADTRAELFKAVKDAYEQSQTQSSAAPTDDAQPFDIG</sequence>
<dbReference type="AlphaFoldDB" id="R6U5X4"/>
<dbReference type="GO" id="GO:0030435">
    <property type="term" value="P:sporulation resulting in formation of a cellular spore"/>
    <property type="evidence" value="ECO:0007669"/>
    <property type="project" value="InterPro"/>
</dbReference>
<dbReference type="PANTHER" id="PTHR38429:SF1">
    <property type="entry name" value="SEPTATION PROTEIN SPOVG-RELATED"/>
    <property type="match status" value="1"/>
</dbReference>
<evidence type="ECO:0000313" key="6">
    <source>
        <dbReference type="Proteomes" id="UP000017938"/>
    </source>
</evidence>
<dbReference type="GO" id="GO:0000917">
    <property type="term" value="P:division septum assembly"/>
    <property type="evidence" value="ECO:0007669"/>
    <property type="project" value="UniProtKB-KW"/>
</dbReference>
<proteinExistence type="predicted"/>
<dbReference type="STRING" id="1263015.BN580_00447"/>
<evidence type="ECO:0000256" key="4">
    <source>
        <dbReference type="SAM" id="MobiDB-lite"/>
    </source>
</evidence>
<keyword evidence="2" id="KW-0717">Septation</keyword>
<feature type="compositionally biased region" description="Polar residues" evidence="4">
    <location>
        <begin position="85"/>
        <end position="94"/>
    </location>
</feature>
<feature type="region of interest" description="Disordered" evidence="4">
    <location>
        <begin position="83"/>
        <end position="105"/>
    </location>
</feature>
<protein>
    <submittedName>
        <fullName evidence="5">Putative septation protein SpoVG</fullName>
    </submittedName>
</protein>
<dbReference type="Pfam" id="PF04026">
    <property type="entry name" value="SpoVG"/>
    <property type="match status" value="1"/>
</dbReference>
<evidence type="ECO:0000256" key="2">
    <source>
        <dbReference type="ARBA" id="ARBA00023210"/>
    </source>
</evidence>
<name>R6U5X4_9BACT</name>
<dbReference type="Gene3D" id="3.30.1120.40">
    <property type="entry name" value="Stage V sporulation protein G"/>
    <property type="match status" value="1"/>
</dbReference>
<reference evidence="5" key="1">
    <citation type="submission" date="2012-11" db="EMBL/GenBank/DDBJ databases">
        <title>Dependencies among metagenomic species, viruses, plasmids and units of genetic variation.</title>
        <authorList>
            <person name="Nielsen H.B."/>
            <person name="Almeida M."/>
            <person name="Juncker A.S."/>
            <person name="Rasmussen S."/>
            <person name="Li J."/>
            <person name="Sunagawa S."/>
            <person name="Plichta D."/>
            <person name="Gautier L."/>
            <person name="Le Chatelier E."/>
            <person name="Peletier E."/>
            <person name="Bonde I."/>
            <person name="Nielsen T."/>
            <person name="Manichanh C."/>
            <person name="Arumugam M."/>
            <person name="Batto J."/>
            <person name="Santos M.B.Q.D."/>
            <person name="Blom N."/>
            <person name="Borruel N."/>
            <person name="Burgdorf K.S."/>
            <person name="Boumezbeur F."/>
            <person name="Casellas F."/>
            <person name="Dore J."/>
            <person name="Guarner F."/>
            <person name="Hansen T."/>
            <person name="Hildebrand F."/>
            <person name="Kaas R.S."/>
            <person name="Kennedy S."/>
            <person name="Kristiansen K."/>
            <person name="Kultima J.R."/>
            <person name="Leonard P."/>
            <person name="Levenez F."/>
            <person name="Lund O."/>
            <person name="Moumen B."/>
            <person name="Le Paslier D."/>
            <person name="Pons N."/>
            <person name="Pedersen O."/>
            <person name="Prifti E."/>
            <person name="Qin J."/>
            <person name="Raes J."/>
            <person name="Tap J."/>
            <person name="Tims S."/>
            <person name="Ussery D.W."/>
            <person name="Yamada T."/>
            <person name="MetaHit consortium"/>
            <person name="Renault P."/>
            <person name="Sicheritz-Ponten T."/>
            <person name="Bork P."/>
            <person name="Wang J."/>
            <person name="Brunak S."/>
            <person name="Ehrlich S.D."/>
        </authorList>
    </citation>
    <scope>NUCLEOTIDE SEQUENCE [LARGE SCALE GENOMIC DNA]</scope>
</reference>
<dbReference type="EMBL" id="CBFW010000436">
    <property type="protein sequence ID" value="CDC77459.1"/>
    <property type="molecule type" value="Genomic_DNA"/>
</dbReference>